<keyword evidence="4" id="KW-1185">Reference proteome</keyword>
<keyword evidence="1" id="KW-0175">Coiled coil</keyword>
<dbReference type="SMART" id="SM00726">
    <property type="entry name" value="UIM"/>
    <property type="match status" value="2"/>
</dbReference>
<evidence type="ECO:0000256" key="1">
    <source>
        <dbReference type="SAM" id="Coils"/>
    </source>
</evidence>
<dbReference type="Proteomes" id="UP001266305">
    <property type="component" value="Unassembled WGS sequence"/>
</dbReference>
<dbReference type="PROSITE" id="PS50330">
    <property type="entry name" value="UIM"/>
    <property type="match status" value="2"/>
</dbReference>
<protein>
    <submittedName>
        <fullName evidence="3">Ankyrin repeat domain-containing protein 13B</fullName>
    </submittedName>
</protein>
<feature type="region of interest" description="Disordered" evidence="2">
    <location>
        <begin position="66"/>
        <end position="121"/>
    </location>
</feature>
<comment type="caution">
    <text evidence="3">The sequence shown here is derived from an EMBL/GenBank/DDBJ whole genome shotgun (WGS) entry which is preliminary data.</text>
</comment>
<evidence type="ECO:0000313" key="4">
    <source>
        <dbReference type="Proteomes" id="UP001266305"/>
    </source>
</evidence>
<dbReference type="Pfam" id="PF23625">
    <property type="entry name" value="UIM_2"/>
    <property type="match status" value="3"/>
</dbReference>
<accession>A0ABQ9VQB8</accession>
<evidence type="ECO:0000313" key="3">
    <source>
        <dbReference type="EMBL" id="KAK2111462.1"/>
    </source>
</evidence>
<reference evidence="3 4" key="1">
    <citation type="submission" date="2023-05" db="EMBL/GenBank/DDBJ databases">
        <title>B98-5 Cell Line De Novo Hybrid Assembly: An Optical Mapping Approach.</title>
        <authorList>
            <person name="Kananen K."/>
            <person name="Auerbach J.A."/>
            <person name="Kautto E."/>
            <person name="Blachly J.S."/>
        </authorList>
    </citation>
    <scope>NUCLEOTIDE SEQUENCE [LARGE SCALE GENOMIC DNA]</scope>
    <source>
        <strain evidence="3">B95-8</strain>
        <tissue evidence="3">Cell line</tissue>
    </source>
</reference>
<dbReference type="InterPro" id="IPR003903">
    <property type="entry name" value="UIM_dom"/>
</dbReference>
<proteinExistence type="predicted"/>
<dbReference type="EMBL" id="JASSZA010000005">
    <property type="protein sequence ID" value="KAK2111462.1"/>
    <property type="molecule type" value="Genomic_DNA"/>
</dbReference>
<feature type="coiled-coil region" evidence="1">
    <location>
        <begin position="124"/>
        <end position="154"/>
    </location>
</feature>
<organism evidence="3 4">
    <name type="scientific">Saguinus oedipus</name>
    <name type="common">Cotton-top tamarin</name>
    <name type="synonym">Oedipomidas oedipus</name>
    <dbReference type="NCBI Taxonomy" id="9490"/>
    <lineage>
        <taxon>Eukaryota</taxon>
        <taxon>Metazoa</taxon>
        <taxon>Chordata</taxon>
        <taxon>Craniata</taxon>
        <taxon>Vertebrata</taxon>
        <taxon>Euteleostomi</taxon>
        <taxon>Mammalia</taxon>
        <taxon>Eutheria</taxon>
        <taxon>Euarchontoglires</taxon>
        <taxon>Primates</taxon>
        <taxon>Haplorrhini</taxon>
        <taxon>Platyrrhini</taxon>
        <taxon>Cebidae</taxon>
        <taxon>Callitrichinae</taxon>
        <taxon>Saguinus</taxon>
    </lineage>
</organism>
<name>A0ABQ9VQB8_SAGOE</name>
<evidence type="ECO:0000256" key="2">
    <source>
        <dbReference type="SAM" id="MobiDB-lite"/>
    </source>
</evidence>
<sequence>MGGQREAATRDDDDDLLQFAIQQSLLEAGSEYDQVRLRGCVGPRDCGAAPANAHTSPQVTIWEALTNSKPGTHPMSYESRRQDRSAPPTPQRQPVSPESVPSPRPSPGPGSGRHVFRSYDEQLRLAMELSAQEQEERRRRARQEEEELERILRLSLTEQ</sequence>
<gene>
    <name evidence="3" type="primary">ANKRD13B_1</name>
    <name evidence="3" type="ORF">P7K49_011208</name>
</gene>